<dbReference type="SUPFAM" id="SSF52218">
    <property type="entry name" value="Flavoproteins"/>
    <property type="match status" value="1"/>
</dbReference>
<keyword evidence="2" id="KW-0560">Oxidoreductase</keyword>
<dbReference type="PANTHER" id="PTHR10204:SF34">
    <property type="entry name" value="NAD(P)H DEHYDROGENASE [QUINONE] 1 ISOFORM 1"/>
    <property type="match status" value="1"/>
</dbReference>
<dbReference type="STRING" id="8154.ENSACLP00000002324"/>
<dbReference type="Bgee" id="ENSACLG00000001606">
    <property type="expression patterns" value="Expressed in testis and 3 other cell types or tissues"/>
</dbReference>
<dbReference type="Gene3D" id="3.40.50.360">
    <property type="match status" value="1"/>
</dbReference>
<evidence type="ECO:0000256" key="3">
    <source>
        <dbReference type="SAM" id="Phobius"/>
    </source>
</evidence>
<dbReference type="GO" id="GO:0003955">
    <property type="term" value="F:NAD(P)H dehydrogenase (quinone) activity"/>
    <property type="evidence" value="ECO:0007669"/>
    <property type="project" value="TreeGrafter"/>
</dbReference>
<comment type="similarity">
    <text evidence="1">Belongs to the NAD(P)H dehydrogenase (quinone) family.</text>
</comment>
<dbReference type="Proteomes" id="UP000265100">
    <property type="component" value="Chromosome 8"/>
</dbReference>
<dbReference type="Ensembl" id="ENSACLT00000002383.2">
    <property type="protein sequence ID" value="ENSACLP00000002331.2"/>
    <property type="gene ID" value="ENSACLG00000033578.1"/>
</dbReference>
<dbReference type="GO" id="GO:0005829">
    <property type="term" value="C:cytosol"/>
    <property type="evidence" value="ECO:0007669"/>
    <property type="project" value="TreeGrafter"/>
</dbReference>
<sequence length="261" mass="29021">FNAAAKDAAVAALTAQGCTVEVSDLYAMKFKAAATTEDITVKDAENFCYAKEIKLASEEGRLAEDIKKEQEKLKEADLVIFQVVSVICIWMYFPMYWSSVPAIMKGWMDRVLGCAYAQEKRYSEGIFKDKKAMLSFTTDCPESVYSDTGINGDINVTLWPLQNGILNYCGFQVFAPQIFWDPATGSPESHSSMLEGWRTRLQNLCGEATVYFAPLDYFDKEKGFLLKPEVKEKYASKESGLTVGIHMGKPLPANSQTKAGV</sequence>
<keyword evidence="6" id="KW-1185">Reference proteome</keyword>
<evidence type="ECO:0000259" key="4">
    <source>
        <dbReference type="Pfam" id="PF02525"/>
    </source>
</evidence>
<evidence type="ECO:0000313" key="6">
    <source>
        <dbReference type="Proteomes" id="UP000265100"/>
    </source>
</evidence>
<dbReference type="InterPro" id="IPR051545">
    <property type="entry name" value="NAD(P)H_dehydrogenase_qn"/>
</dbReference>
<keyword evidence="3" id="KW-0472">Membrane</keyword>
<evidence type="ECO:0000256" key="1">
    <source>
        <dbReference type="ARBA" id="ARBA00006252"/>
    </source>
</evidence>
<evidence type="ECO:0000313" key="5">
    <source>
        <dbReference type="Ensembl" id="ENSACLP00000002331.2"/>
    </source>
</evidence>
<keyword evidence="3" id="KW-1133">Transmembrane helix</keyword>
<reference evidence="5" key="3">
    <citation type="submission" date="2025-09" db="UniProtKB">
        <authorList>
            <consortium name="Ensembl"/>
        </authorList>
    </citation>
    <scope>IDENTIFICATION</scope>
</reference>
<gene>
    <name evidence="5" type="primary">NQO1</name>
</gene>
<organism evidence="5 6">
    <name type="scientific">Astatotilapia calliptera</name>
    <name type="common">Eastern happy</name>
    <name type="synonym">Chromis callipterus</name>
    <dbReference type="NCBI Taxonomy" id="8154"/>
    <lineage>
        <taxon>Eukaryota</taxon>
        <taxon>Metazoa</taxon>
        <taxon>Chordata</taxon>
        <taxon>Craniata</taxon>
        <taxon>Vertebrata</taxon>
        <taxon>Euteleostomi</taxon>
        <taxon>Actinopterygii</taxon>
        <taxon>Neopterygii</taxon>
        <taxon>Teleostei</taxon>
        <taxon>Neoteleostei</taxon>
        <taxon>Acanthomorphata</taxon>
        <taxon>Ovalentaria</taxon>
        <taxon>Cichlomorphae</taxon>
        <taxon>Cichliformes</taxon>
        <taxon>Cichlidae</taxon>
        <taxon>African cichlids</taxon>
        <taxon>Pseudocrenilabrinae</taxon>
        <taxon>Haplochromini</taxon>
        <taxon>Astatotilapia</taxon>
    </lineage>
</organism>
<accession>A0A3P8NC34</accession>
<feature type="domain" description="Flavodoxin-like fold" evidence="4">
    <location>
        <begin position="2"/>
        <end position="199"/>
    </location>
</feature>
<protein>
    <recommendedName>
        <fullName evidence="4">Flavodoxin-like fold domain-containing protein</fullName>
    </recommendedName>
</protein>
<dbReference type="PANTHER" id="PTHR10204">
    <property type="entry name" value="NAD P H OXIDOREDUCTASE-RELATED"/>
    <property type="match status" value="1"/>
</dbReference>
<dbReference type="Pfam" id="PF02525">
    <property type="entry name" value="Flavodoxin_2"/>
    <property type="match status" value="1"/>
</dbReference>
<dbReference type="AlphaFoldDB" id="A0A3P8NC34"/>
<evidence type="ECO:0000256" key="2">
    <source>
        <dbReference type="ARBA" id="ARBA00023002"/>
    </source>
</evidence>
<dbReference type="InterPro" id="IPR003680">
    <property type="entry name" value="Flavodoxin_fold"/>
</dbReference>
<name>A0A3P8NC34_ASTCA</name>
<keyword evidence="3" id="KW-0812">Transmembrane</keyword>
<feature type="transmembrane region" description="Helical" evidence="3">
    <location>
        <begin position="78"/>
        <end position="97"/>
    </location>
</feature>
<reference evidence="5" key="2">
    <citation type="submission" date="2025-08" db="UniProtKB">
        <authorList>
            <consortium name="Ensembl"/>
        </authorList>
    </citation>
    <scope>IDENTIFICATION</scope>
</reference>
<dbReference type="FunFam" id="3.40.50.360:FF:000054">
    <property type="entry name" value="NAD(P)H dehydrogenase, quinone 1"/>
    <property type="match status" value="1"/>
</dbReference>
<proteinExistence type="inferred from homology"/>
<dbReference type="InterPro" id="IPR029039">
    <property type="entry name" value="Flavoprotein-like_sf"/>
</dbReference>
<reference evidence="5" key="1">
    <citation type="submission" date="2018-05" db="EMBL/GenBank/DDBJ databases">
        <authorList>
            <person name="Datahose"/>
        </authorList>
    </citation>
    <scope>NUCLEOTIDE SEQUENCE</scope>
</reference>
<dbReference type="GeneTree" id="ENSGT00940000159150"/>